<reference evidence="9" key="1">
    <citation type="journal article" date="2019" name="Int. J. Syst. Evol. Microbiol.">
        <title>The Global Catalogue of Microorganisms (GCM) 10K type strain sequencing project: providing services to taxonomists for standard genome sequencing and annotation.</title>
        <authorList>
            <consortium name="The Broad Institute Genomics Platform"/>
            <consortium name="The Broad Institute Genome Sequencing Center for Infectious Disease"/>
            <person name="Wu L."/>
            <person name="Ma J."/>
        </authorList>
    </citation>
    <scope>NUCLEOTIDE SEQUENCE [LARGE SCALE GENOMIC DNA]</scope>
    <source>
        <strain evidence="9">JCM 16704</strain>
    </source>
</reference>
<protein>
    <submittedName>
        <fullName evidence="8">DNA repair protein RadC</fullName>
    </submittedName>
</protein>
<sequence length="228" mass="25884">MEKMVIREWAEADRPREKLLLHGRRSVSDAELLAILIGSGNRNESAVELCKRLLGSVNHNLLRLSKLEVNDLCQFRGIGEAKAISIIAALELGRRRQDFQEEVRDILNSSKLAFQYLKDQLQDLPHEEFWAIYLNTGCKAIDRQMISRGGQDFTPVDIRIILRYALSNKAHSIILAHNHPSGTLRASEPDKQLTKKIVQAAQLMDIQVLDHLIFTDSGYLSFKDEGLL</sequence>
<dbReference type="InterPro" id="IPR025657">
    <property type="entry name" value="RadC_JAB"/>
</dbReference>
<evidence type="ECO:0000313" key="9">
    <source>
        <dbReference type="Proteomes" id="UP001500101"/>
    </source>
</evidence>
<gene>
    <name evidence="8" type="primary">radC</name>
    <name evidence="8" type="ORF">GCM10022216_12530</name>
</gene>
<evidence type="ECO:0000256" key="1">
    <source>
        <dbReference type="ARBA" id="ARBA00022670"/>
    </source>
</evidence>
<dbReference type="NCBIfam" id="TIGR00608">
    <property type="entry name" value="radc"/>
    <property type="match status" value="1"/>
</dbReference>
<keyword evidence="4" id="KW-0862">Zinc</keyword>
<evidence type="ECO:0000256" key="6">
    <source>
        <dbReference type="RuleBase" id="RU003797"/>
    </source>
</evidence>
<dbReference type="InterPro" id="IPR046778">
    <property type="entry name" value="UPF0758_N"/>
</dbReference>
<comment type="similarity">
    <text evidence="6">Belongs to the UPF0758 family.</text>
</comment>
<comment type="caution">
    <text evidence="8">The sequence shown here is derived from an EMBL/GenBank/DDBJ whole genome shotgun (WGS) entry which is preliminary data.</text>
</comment>
<dbReference type="InterPro" id="IPR037518">
    <property type="entry name" value="MPN"/>
</dbReference>
<evidence type="ECO:0000313" key="8">
    <source>
        <dbReference type="EMBL" id="GAA4136929.1"/>
    </source>
</evidence>
<keyword evidence="5" id="KW-0482">Metalloprotease</keyword>
<evidence type="ECO:0000256" key="3">
    <source>
        <dbReference type="ARBA" id="ARBA00022801"/>
    </source>
</evidence>
<organism evidence="8 9">
    <name type="scientific">Sphingobacterium kyonggiense</name>
    <dbReference type="NCBI Taxonomy" id="714075"/>
    <lineage>
        <taxon>Bacteria</taxon>
        <taxon>Pseudomonadati</taxon>
        <taxon>Bacteroidota</taxon>
        <taxon>Sphingobacteriia</taxon>
        <taxon>Sphingobacteriales</taxon>
        <taxon>Sphingobacteriaceae</taxon>
        <taxon>Sphingobacterium</taxon>
    </lineage>
</organism>
<dbReference type="Pfam" id="PF20582">
    <property type="entry name" value="UPF0758_N"/>
    <property type="match status" value="1"/>
</dbReference>
<dbReference type="CDD" id="cd08071">
    <property type="entry name" value="MPN_DUF2466"/>
    <property type="match status" value="1"/>
</dbReference>
<name>A0ABP7YJW6_9SPHI</name>
<keyword evidence="9" id="KW-1185">Reference proteome</keyword>
<proteinExistence type="inferred from homology"/>
<dbReference type="InterPro" id="IPR020891">
    <property type="entry name" value="UPF0758_CS"/>
</dbReference>
<dbReference type="Pfam" id="PF04002">
    <property type="entry name" value="RadC"/>
    <property type="match status" value="1"/>
</dbReference>
<dbReference type="Gene3D" id="3.40.140.10">
    <property type="entry name" value="Cytidine Deaminase, domain 2"/>
    <property type="match status" value="1"/>
</dbReference>
<keyword evidence="1" id="KW-0645">Protease</keyword>
<keyword evidence="3" id="KW-0378">Hydrolase</keyword>
<evidence type="ECO:0000256" key="2">
    <source>
        <dbReference type="ARBA" id="ARBA00022723"/>
    </source>
</evidence>
<dbReference type="PANTHER" id="PTHR30471:SF3">
    <property type="entry name" value="UPF0758 PROTEIN YEES-RELATED"/>
    <property type="match status" value="1"/>
</dbReference>
<evidence type="ECO:0000259" key="7">
    <source>
        <dbReference type="PROSITE" id="PS50249"/>
    </source>
</evidence>
<dbReference type="EMBL" id="BAAAZI010000006">
    <property type="protein sequence ID" value="GAA4136929.1"/>
    <property type="molecule type" value="Genomic_DNA"/>
</dbReference>
<dbReference type="NCBIfam" id="NF000642">
    <property type="entry name" value="PRK00024.1"/>
    <property type="match status" value="1"/>
</dbReference>
<dbReference type="RefSeq" id="WP_344673764.1">
    <property type="nucleotide sequence ID" value="NZ_BAAAZI010000006.1"/>
</dbReference>
<dbReference type="Proteomes" id="UP001500101">
    <property type="component" value="Unassembled WGS sequence"/>
</dbReference>
<dbReference type="PANTHER" id="PTHR30471">
    <property type="entry name" value="DNA REPAIR PROTEIN RADC"/>
    <property type="match status" value="1"/>
</dbReference>
<evidence type="ECO:0000256" key="5">
    <source>
        <dbReference type="ARBA" id="ARBA00023049"/>
    </source>
</evidence>
<evidence type="ECO:0000256" key="4">
    <source>
        <dbReference type="ARBA" id="ARBA00022833"/>
    </source>
</evidence>
<feature type="domain" description="MPN" evidence="7">
    <location>
        <begin position="106"/>
        <end position="228"/>
    </location>
</feature>
<accession>A0ABP7YJW6</accession>
<keyword evidence="2" id="KW-0479">Metal-binding</keyword>
<dbReference type="PROSITE" id="PS50249">
    <property type="entry name" value="MPN"/>
    <property type="match status" value="1"/>
</dbReference>
<dbReference type="InterPro" id="IPR001405">
    <property type="entry name" value="UPF0758"/>
</dbReference>
<dbReference type="PROSITE" id="PS01302">
    <property type="entry name" value="UPF0758"/>
    <property type="match status" value="1"/>
</dbReference>
<dbReference type="SUPFAM" id="SSF102712">
    <property type="entry name" value="JAB1/MPN domain"/>
    <property type="match status" value="1"/>
</dbReference>